<name>A0A4Y2PZF1_ARAVE</name>
<proteinExistence type="predicted"/>
<organism evidence="1 2">
    <name type="scientific">Araneus ventricosus</name>
    <name type="common">Orbweaver spider</name>
    <name type="synonym">Epeira ventricosa</name>
    <dbReference type="NCBI Taxonomy" id="182803"/>
    <lineage>
        <taxon>Eukaryota</taxon>
        <taxon>Metazoa</taxon>
        <taxon>Ecdysozoa</taxon>
        <taxon>Arthropoda</taxon>
        <taxon>Chelicerata</taxon>
        <taxon>Arachnida</taxon>
        <taxon>Araneae</taxon>
        <taxon>Araneomorphae</taxon>
        <taxon>Entelegynae</taxon>
        <taxon>Araneoidea</taxon>
        <taxon>Araneidae</taxon>
        <taxon>Araneus</taxon>
    </lineage>
</organism>
<evidence type="ECO:0000313" key="1">
    <source>
        <dbReference type="EMBL" id="GBN56554.1"/>
    </source>
</evidence>
<reference evidence="1 2" key="1">
    <citation type="journal article" date="2019" name="Sci. Rep.">
        <title>Orb-weaving spider Araneus ventricosus genome elucidates the spidroin gene catalogue.</title>
        <authorList>
            <person name="Kono N."/>
            <person name="Nakamura H."/>
            <person name="Ohtoshi R."/>
            <person name="Moran D.A.P."/>
            <person name="Shinohara A."/>
            <person name="Yoshida Y."/>
            <person name="Fujiwara M."/>
            <person name="Mori M."/>
            <person name="Tomita M."/>
            <person name="Arakawa K."/>
        </authorList>
    </citation>
    <scope>NUCLEOTIDE SEQUENCE [LARGE SCALE GENOMIC DNA]</scope>
</reference>
<protein>
    <submittedName>
        <fullName evidence="1">Uncharacterized protein</fullName>
    </submittedName>
</protein>
<gene>
    <name evidence="1" type="ORF">AVEN_211237_1</name>
</gene>
<sequence>MRTQYTNCSIAIHACQTSPRSVAIIGTDTDLLAILIARGIPGTSLYFLRSQATNYEDKCYNITKTQETIEPIKDRYPSFPARSHWMYTTSAIFRKGKSTAFELIKENKELCSVISQFKISQLDPLKIIEIGEVFLKHLFGGKQINSLDDLRYIRYNKE</sequence>
<comment type="caution">
    <text evidence="1">The sequence shown here is derived from an EMBL/GenBank/DDBJ whole genome shotgun (WGS) entry which is preliminary data.</text>
</comment>
<keyword evidence="2" id="KW-1185">Reference proteome</keyword>
<evidence type="ECO:0000313" key="2">
    <source>
        <dbReference type="Proteomes" id="UP000499080"/>
    </source>
</evidence>
<dbReference type="Proteomes" id="UP000499080">
    <property type="component" value="Unassembled WGS sequence"/>
</dbReference>
<dbReference type="EMBL" id="BGPR01012544">
    <property type="protein sequence ID" value="GBN56554.1"/>
    <property type="molecule type" value="Genomic_DNA"/>
</dbReference>
<accession>A0A4Y2PZF1</accession>
<dbReference type="AlphaFoldDB" id="A0A4Y2PZF1"/>